<comment type="catalytic activity">
    <reaction evidence="10 11">
        <text>L-arginyl-[protein] + NAD(+) = N(omega)-(ADP-D-ribosyl)-L-arginyl-[protein] + nicotinamide + H(+)</text>
        <dbReference type="Rhea" id="RHEA:19149"/>
        <dbReference type="Rhea" id="RHEA-COMP:10532"/>
        <dbReference type="Rhea" id="RHEA-COMP:15087"/>
        <dbReference type="ChEBI" id="CHEBI:15378"/>
        <dbReference type="ChEBI" id="CHEBI:17154"/>
        <dbReference type="ChEBI" id="CHEBI:29965"/>
        <dbReference type="ChEBI" id="CHEBI:57540"/>
        <dbReference type="ChEBI" id="CHEBI:142554"/>
        <dbReference type="EC" id="2.4.2.31"/>
    </reaction>
</comment>
<dbReference type="InterPro" id="IPR000768">
    <property type="entry name" value="ART"/>
</dbReference>
<evidence type="ECO:0000256" key="11">
    <source>
        <dbReference type="RuleBase" id="RU361228"/>
    </source>
</evidence>
<dbReference type="InterPro" id="IPR050999">
    <property type="entry name" value="ADP-ribosyltransferase_ARG"/>
</dbReference>
<dbReference type="PRINTS" id="PR00970">
    <property type="entry name" value="RIBTRNSFRASE"/>
</dbReference>
<dbReference type="GO" id="GO:0016779">
    <property type="term" value="F:nucleotidyltransferase activity"/>
    <property type="evidence" value="ECO:0007669"/>
    <property type="project" value="UniProtKB-KW"/>
</dbReference>
<dbReference type="AlphaFoldDB" id="A0A8C6XE63"/>
<evidence type="ECO:0000313" key="13">
    <source>
        <dbReference type="Proteomes" id="UP000694559"/>
    </source>
</evidence>
<dbReference type="Gene3D" id="3.90.176.10">
    <property type="entry name" value="Toxin ADP-ribosyltransferase, Chain A, domain 1"/>
    <property type="match status" value="1"/>
</dbReference>
<evidence type="ECO:0000313" key="12">
    <source>
        <dbReference type="Ensembl" id="ENSNNAP00000013142.1"/>
    </source>
</evidence>
<dbReference type="GO" id="GO:0005576">
    <property type="term" value="C:extracellular region"/>
    <property type="evidence" value="ECO:0007669"/>
    <property type="project" value="UniProtKB-SubCell"/>
</dbReference>
<keyword evidence="6 11" id="KW-0808">Transferase</keyword>
<dbReference type="GO" id="GO:0106274">
    <property type="term" value="F:NAD+-protein-arginine ADP-ribosyltransferase activity"/>
    <property type="evidence" value="ECO:0007669"/>
    <property type="project" value="UniProtKB-EC"/>
</dbReference>
<dbReference type="EC" id="2.4.2.31" evidence="11"/>
<keyword evidence="8 11" id="KW-0521">NADP</keyword>
<dbReference type="OMA" id="VNQRSCY"/>
<dbReference type="Ensembl" id="ENSNNAT00000013753.1">
    <property type="protein sequence ID" value="ENSNNAP00000013142.1"/>
    <property type="gene ID" value="ENSNNAG00000008831.1"/>
</dbReference>
<reference evidence="12" key="1">
    <citation type="submission" date="2025-08" db="UniProtKB">
        <authorList>
            <consortium name="Ensembl"/>
        </authorList>
    </citation>
    <scope>IDENTIFICATION</scope>
</reference>
<evidence type="ECO:0000256" key="5">
    <source>
        <dbReference type="ARBA" id="ARBA00022676"/>
    </source>
</evidence>
<comment type="subcellular location">
    <subcellularLocation>
        <location evidence="1">Secreted</location>
    </subcellularLocation>
</comment>
<evidence type="ECO:0000256" key="7">
    <source>
        <dbReference type="ARBA" id="ARBA00022695"/>
    </source>
</evidence>
<accession>A0A8C6XE63</accession>
<dbReference type="Proteomes" id="UP000694559">
    <property type="component" value="Unplaced"/>
</dbReference>
<keyword evidence="11" id="KW-0520">NAD</keyword>
<evidence type="ECO:0000256" key="2">
    <source>
        <dbReference type="ARBA" id="ARBA00009558"/>
    </source>
</evidence>
<keyword evidence="5 11" id="KW-0328">Glycosyltransferase</keyword>
<evidence type="ECO:0000256" key="9">
    <source>
        <dbReference type="ARBA" id="ARBA00023026"/>
    </source>
</evidence>
<evidence type="ECO:0000256" key="1">
    <source>
        <dbReference type="ARBA" id="ARBA00004613"/>
    </source>
</evidence>
<keyword evidence="4" id="KW-0800">Toxin</keyword>
<protein>
    <recommendedName>
        <fullName evidence="11">NAD(P)(+)--arginine ADP-ribosyltransferase</fullName>
        <ecNumber evidence="11">2.4.2.31</ecNumber>
    </recommendedName>
    <alternativeName>
        <fullName evidence="11">Mono(ADP-ribosyl)transferase</fullName>
    </alternativeName>
</protein>
<dbReference type="PANTHER" id="PTHR10339">
    <property type="entry name" value="ADP-RIBOSYLTRANSFERASE"/>
    <property type="match status" value="1"/>
</dbReference>
<name>A0A8C6XE63_NAJNA</name>
<evidence type="ECO:0000256" key="8">
    <source>
        <dbReference type="ARBA" id="ARBA00022857"/>
    </source>
</evidence>
<reference evidence="12" key="2">
    <citation type="submission" date="2025-09" db="UniProtKB">
        <authorList>
            <consortium name="Ensembl"/>
        </authorList>
    </citation>
    <scope>IDENTIFICATION</scope>
</reference>
<evidence type="ECO:0000256" key="10">
    <source>
        <dbReference type="ARBA" id="ARBA00047597"/>
    </source>
</evidence>
<dbReference type="GO" id="GO:0003950">
    <property type="term" value="F:NAD+ poly-ADP-ribosyltransferase activity"/>
    <property type="evidence" value="ECO:0007669"/>
    <property type="project" value="TreeGrafter"/>
</dbReference>
<proteinExistence type="inferred from homology"/>
<dbReference type="GO" id="GO:0090729">
    <property type="term" value="F:toxin activity"/>
    <property type="evidence" value="ECO:0007669"/>
    <property type="project" value="UniProtKB-KW"/>
</dbReference>
<keyword evidence="13" id="KW-1185">Reference proteome</keyword>
<evidence type="ECO:0000256" key="3">
    <source>
        <dbReference type="ARBA" id="ARBA00022525"/>
    </source>
</evidence>
<keyword evidence="7" id="KW-0548">Nucleotidyltransferase</keyword>
<keyword evidence="3" id="KW-0964">Secreted</keyword>
<dbReference type="PANTHER" id="PTHR10339:SF25">
    <property type="entry name" value="SECRETED EXOENZYME S"/>
    <property type="match status" value="1"/>
</dbReference>
<dbReference type="OrthoDB" id="423533at2759"/>
<sequence>LPLPCSTSSLLCPAGLYTSWALFSPSCPSIFPLFFGQVLCLQKIPFDMAKDSVDDPYNGCVTLRELKLQTPGYIPLPKKYVKTWQTAISHVAKLGYGIGNFNWMYATAIMAYTIGDHLYSDFNTTVRKAEGSKYAYVHFPFKDYFLLLNRALQAKKTGPGCYKVFRGIHGIHFTVSGKVVRFGPFAFSSMIQKMSQGFSEDTFFSIHTCHGVPISQFSLRPYQMEVIIPPYETFTVIGHHNTLKGVYIRLESHGVYNRFNCEVLKGKKHHISPLSSPPCVPPLTAHLASALPQSPPQPPESHTPTPCRLFLLSLRVSLHQGHDKNQGPCPSSL</sequence>
<dbReference type="GeneTree" id="ENSGT01030000234601"/>
<keyword evidence="9" id="KW-0843">Virulence</keyword>
<dbReference type="PROSITE" id="PS51996">
    <property type="entry name" value="TR_MART"/>
    <property type="match status" value="1"/>
</dbReference>
<dbReference type="SUPFAM" id="SSF56399">
    <property type="entry name" value="ADP-ribosylation"/>
    <property type="match status" value="1"/>
</dbReference>
<organism evidence="12 13">
    <name type="scientific">Naja naja</name>
    <name type="common">Indian cobra</name>
    <dbReference type="NCBI Taxonomy" id="35670"/>
    <lineage>
        <taxon>Eukaryota</taxon>
        <taxon>Metazoa</taxon>
        <taxon>Chordata</taxon>
        <taxon>Craniata</taxon>
        <taxon>Vertebrata</taxon>
        <taxon>Euteleostomi</taxon>
        <taxon>Lepidosauria</taxon>
        <taxon>Squamata</taxon>
        <taxon>Bifurcata</taxon>
        <taxon>Unidentata</taxon>
        <taxon>Episquamata</taxon>
        <taxon>Toxicofera</taxon>
        <taxon>Serpentes</taxon>
        <taxon>Colubroidea</taxon>
        <taxon>Elapidae</taxon>
        <taxon>Elapinae</taxon>
        <taxon>Naja</taxon>
    </lineage>
</organism>
<evidence type="ECO:0000256" key="4">
    <source>
        <dbReference type="ARBA" id="ARBA00022656"/>
    </source>
</evidence>
<evidence type="ECO:0000256" key="6">
    <source>
        <dbReference type="ARBA" id="ARBA00022679"/>
    </source>
</evidence>
<comment type="similarity">
    <text evidence="2 11">Belongs to the Arg-specific ADP-ribosyltransferase family.</text>
</comment>
<dbReference type="Pfam" id="PF01129">
    <property type="entry name" value="ART"/>
    <property type="match status" value="1"/>
</dbReference>